<dbReference type="PROSITE" id="PS50890">
    <property type="entry name" value="PUA"/>
    <property type="match status" value="1"/>
</dbReference>
<dbReference type="RefSeq" id="WP_259092507.1">
    <property type="nucleotide sequence ID" value="NZ_CP130454.1"/>
</dbReference>
<dbReference type="InterPro" id="IPR015947">
    <property type="entry name" value="PUA-like_sf"/>
</dbReference>
<evidence type="ECO:0000256" key="2">
    <source>
        <dbReference type="ARBA" id="ARBA00022490"/>
    </source>
</evidence>
<keyword evidence="7" id="KW-0694">RNA-binding</keyword>
<dbReference type="InterPro" id="IPR036974">
    <property type="entry name" value="PUA_sf"/>
</dbReference>
<evidence type="ECO:0000256" key="6">
    <source>
        <dbReference type="ARBA" id="ARBA00022691"/>
    </source>
</evidence>
<dbReference type="Gene3D" id="3.40.50.150">
    <property type="entry name" value="Vaccinia Virus protein VP39"/>
    <property type="match status" value="1"/>
</dbReference>
<dbReference type="InterPro" id="IPR002478">
    <property type="entry name" value="PUA"/>
</dbReference>
<organism evidence="10 11">
    <name type="scientific">Candidatus Fervidibacter sacchari</name>
    <dbReference type="NCBI Taxonomy" id="1448929"/>
    <lineage>
        <taxon>Bacteria</taxon>
        <taxon>Candidatus Fervidibacterota</taxon>
        <taxon>Candidatus Fervidibacter</taxon>
    </lineage>
</organism>
<dbReference type="Pfam" id="PF17785">
    <property type="entry name" value="PUA_3"/>
    <property type="match status" value="1"/>
</dbReference>
<dbReference type="EC" id="2.1.1.191" evidence="10"/>
<dbReference type="CDD" id="cd02440">
    <property type="entry name" value="AdoMet_MTases"/>
    <property type="match status" value="1"/>
</dbReference>
<gene>
    <name evidence="10" type="ORF">M2350_000257</name>
</gene>
<evidence type="ECO:0000313" key="10">
    <source>
        <dbReference type="EMBL" id="MCS3917860.1"/>
    </source>
</evidence>
<accession>A0ABT2ELP5</accession>
<keyword evidence="11" id="KW-1185">Reference proteome</keyword>
<dbReference type="PANTHER" id="PTHR42873:SF1">
    <property type="entry name" value="S-ADENOSYLMETHIONINE-DEPENDENT METHYLTRANSFERASE DOMAIN-CONTAINING PROTEIN"/>
    <property type="match status" value="1"/>
</dbReference>
<evidence type="ECO:0000256" key="5">
    <source>
        <dbReference type="ARBA" id="ARBA00022679"/>
    </source>
</evidence>
<dbReference type="GO" id="GO:0032259">
    <property type="term" value="P:methylation"/>
    <property type="evidence" value="ECO:0007669"/>
    <property type="project" value="UniProtKB-KW"/>
</dbReference>
<sequence>MPKGEPTGKVIVKPEREDAVKRRHPWLFSGSVAKIEGKVQPGDVVDVVSQDGTWLARGFVNPQSEVPVRIATWRPDERLDEEWLWNRLQQAWQRRKQLGIPDQTDAFRLVYAESDFLPGVIADCYADFVVVQIYTPAMEKWRDLLAEFLMELLKPKGVFERSDFDTRLREKLLPRIGPIKGEPPPERVTITEHGLKFLVDVWRGHKTGFYLDQRENRLRSEPYLKGERVLNAFSYTGSFAVYALRAGAKQVINLDTSAEVLRLAEENAAINGFAGSVQSLEGNAFQVLRKFRDAGEQFDAIILDPPRFAPTKATVPNALRGYKDINWLAMRLLKPGGFLVTFSCSGMVSPEMFQQVLFEAALDAKREVLIIERLSQSRDHPILLNFPESEYLKGFVCLVC</sequence>
<dbReference type="CDD" id="cd11572">
    <property type="entry name" value="RlmI_M_like"/>
    <property type="match status" value="1"/>
</dbReference>
<dbReference type="Gene3D" id="3.30.750.80">
    <property type="entry name" value="RNA methyltransferase domain (HRMD) like"/>
    <property type="match status" value="1"/>
</dbReference>
<evidence type="ECO:0000256" key="4">
    <source>
        <dbReference type="ARBA" id="ARBA00022603"/>
    </source>
</evidence>
<dbReference type="CDD" id="cd21153">
    <property type="entry name" value="PUA_RlmI"/>
    <property type="match status" value="1"/>
</dbReference>
<dbReference type="Pfam" id="PF10672">
    <property type="entry name" value="Methyltrans_SAM"/>
    <property type="match status" value="1"/>
</dbReference>
<feature type="domain" description="PUA" evidence="9">
    <location>
        <begin position="8"/>
        <end position="93"/>
    </location>
</feature>
<dbReference type="GO" id="GO:0008168">
    <property type="term" value="F:methyltransferase activity"/>
    <property type="evidence" value="ECO:0007669"/>
    <property type="project" value="UniProtKB-KW"/>
</dbReference>
<dbReference type="Proteomes" id="UP001204798">
    <property type="component" value="Unassembled WGS sequence"/>
</dbReference>
<evidence type="ECO:0000256" key="8">
    <source>
        <dbReference type="ARBA" id="ARBA00038091"/>
    </source>
</evidence>
<dbReference type="InterPro" id="IPR041532">
    <property type="entry name" value="RlmI-like_PUA"/>
</dbReference>
<keyword evidence="3" id="KW-0698">rRNA processing</keyword>
<dbReference type="InterPro" id="IPR029063">
    <property type="entry name" value="SAM-dependent_MTases_sf"/>
</dbReference>
<evidence type="ECO:0000313" key="11">
    <source>
        <dbReference type="Proteomes" id="UP001204798"/>
    </source>
</evidence>
<comment type="caution">
    <text evidence="10">The sequence shown here is derived from an EMBL/GenBank/DDBJ whole genome shotgun (WGS) entry which is preliminary data.</text>
</comment>
<keyword evidence="4 10" id="KW-0489">Methyltransferase</keyword>
<evidence type="ECO:0000256" key="1">
    <source>
        <dbReference type="ARBA" id="ARBA00004496"/>
    </source>
</evidence>
<dbReference type="InterPro" id="IPR019614">
    <property type="entry name" value="SAM-dep_methyl-trfase"/>
</dbReference>
<dbReference type="EMBL" id="JANUCP010000001">
    <property type="protein sequence ID" value="MCS3917860.1"/>
    <property type="molecule type" value="Genomic_DNA"/>
</dbReference>
<comment type="similarity">
    <text evidence="8">Belongs to the methyltransferase superfamily. RlmI family.</text>
</comment>
<keyword evidence="6" id="KW-0949">S-adenosyl-L-methionine</keyword>
<keyword evidence="2" id="KW-0963">Cytoplasm</keyword>
<dbReference type="SUPFAM" id="SSF88697">
    <property type="entry name" value="PUA domain-like"/>
    <property type="match status" value="1"/>
</dbReference>
<protein>
    <submittedName>
        <fullName evidence="10">23S rRNA (Cytosine1962-C5)-methyltransferase</fullName>
        <ecNumber evidence="10">2.1.1.191</ecNumber>
    </submittedName>
</protein>
<comment type="subcellular location">
    <subcellularLocation>
        <location evidence="1">Cytoplasm</location>
    </subcellularLocation>
</comment>
<dbReference type="PANTHER" id="PTHR42873">
    <property type="entry name" value="RIBOSOMAL RNA LARGE SUBUNIT METHYLTRANSFERASE"/>
    <property type="match status" value="1"/>
</dbReference>
<reference evidence="10 11" key="1">
    <citation type="submission" date="2022-08" db="EMBL/GenBank/DDBJ databases">
        <title>Bacterial and archaeal communities from various locations to study Microbial Dark Matter (Phase II).</title>
        <authorList>
            <person name="Stepanauskas R."/>
        </authorList>
    </citation>
    <scope>NUCLEOTIDE SEQUENCE [LARGE SCALE GENOMIC DNA]</scope>
    <source>
        <strain evidence="10 11">PD1</strain>
    </source>
</reference>
<evidence type="ECO:0000259" key="9">
    <source>
        <dbReference type="SMART" id="SM00359"/>
    </source>
</evidence>
<evidence type="ECO:0000256" key="3">
    <source>
        <dbReference type="ARBA" id="ARBA00022552"/>
    </source>
</evidence>
<keyword evidence="5 10" id="KW-0808">Transferase</keyword>
<dbReference type="SUPFAM" id="SSF53335">
    <property type="entry name" value="S-adenosyl-L-methionine-dependent methyltransferases"/>
    <property type="match status" value="1"/>
</dbReference>
<name>A0ABT2ELP5_9BACT</name>
<proteinExistence type="inferred from homology"/>
<dbReference type="SMART" id="SM00359">
    <property type="entry name" value="PUA"/>
    <property type="match status" value="1"/>
</dbReference>
<dbReference type="Gene3D" id="2.30.130.10">
    <property type="entry name" value="PUA domain"/>
    <property type="match status" value="1"/>
</dbReference>
<evidence type="ECO:0000256" key="7">
    <source>
        <dbReference type="ARBA" id="ARBA00022884"/>
    </source>
</evidence>